<dbReference type="SMART" id="SM00852">
    <property type="entry name" value="MoCF_biosynth"/>
    <property type="match status" value="1"/>
</dbReference>
<dbReference type="InterPro" id="IPR050101">
    <property type="entry name" value="CinA"/>
</dbReference>
<comment type="similarity">
    <text evidence="1">Belongs to the CinA family.</text>
</comment>
<dbReference type="InterPro" id="IPR041424">
    <property type="entry name" value="CinA_KH"/>
</dbReference>
<dbReference type="Pfam" id="PF18146">
    <property type="entry name" value="CinA_KH"/>
    <property type="match status" value="1"/>
</dbReference>
<dbReference type="NCBIfam" id="TIGR00199">
    <property type="entry name" value="PncC_domain"/>
    <property type="match status" value="1"/>
</dbReference>
<dbReference type="PIRSF" id="PIRSF006728">
    <property type="entry name" value="CinA"/>
    <property type="match status" value="1"/>
</dbReference>
<dbReference type="Pfam" id="PF02464">
    <property type="entry name" value="CinA"/>
    <property type="match status" value="1"/>
</dbReference>
<dbReference type="InterPro" id="IPR001453">
    <property type="entry name" value="MoaB/Mog_dom"/>
</dbReference>
<dbReference type="NCBIfam" id="TIGR00200">
    <property type="entry name" value="cinA_nterm"/>
    <property type="match status" value="1"/>
</dbReference>
<dbReference type="RefSeq" id="WP_126806908.1">
    <property type="nucleotide sequence ID" value="NZ_NGKA01000002.1"/>
</dbReference>
<comment type="caution">
    <text evidence="3">The sequence shown here is derived from an EMBL/GenBank/DDBJ whole genome shotgun (WGS) entry which is preliminary data.</text>
</comment>
<dbReference type="InterPro" id="IPR036653">
    <property type="entry name" value="CinA-like_C"/>
</dbReference>
<dbReference type="HAMAP" id="MF_00226_B">
    <property type="entry name" value="CinA_B"/>
    <property type="match status" value="1"/>
</dbReference>
<dbReference type="Gene3D" id="3.90.950.20">
    <property type="entry name" value="CinA-like"/>
    <property type="match status" value="1"/>
</dbReference>
<organism evidence="3 4">
    <name type="scientific">Vagococcus elongatus</name>
    <dbReference type="NCBI Taxonomy" id="180344"/>
    <lineage>
        <taxon>Bacteria</taxon>
        <taxon>Bacillati</taxon>
        <taxon>Bacillota</taxon>
        <taxon>Bacilli</taxon>
        <taxon>Lactobacillales</taxon>
        <taxon>Enterococcaceae</taxon>
        <taxon>Vagococcus</taxon>
    </lineage>
</organism>
<dbReference type="EMBL" id="NGKA01000002">
    <property type="protein sequence ID" value="RSU15202.1"/>
    <property type="molecule type" value="Genomic_DNA"/>
</dbReference>
<feature type="domain" description="MoaB/Mog" evidence="2">
    <location>
        <begin position="4"/>
        <end position="170"/>
    </location>
</feature>
<dbReference type="PANTHER" id="PTHR13939:SF0">
    <property type="entry name" value="NMN AMIDOHYDROLASE-LIKE PROTEIN YFAY"/>
    <property type="match status" value="1"/>
</dbReference>
<dbReference type="SUPFAM" id="SSF53218">
    <property type="entry name" value="Molybdenum cofactor biosynthesis proteins"/>
    <property type="match status" value="1"/>
</dbReference>
<gene>
    <name evidence="1" type="primary">cinA</name>
    <name evidence="3" type="ORF">CBF29_02385</name>
</gene>
<dbReference type="CDD" id="cd00885">
    <property type="entry name" value="cinA"/>
    <property type="match status" value="1"/>
</dbReference>
<proteinExistence type="inferred from homology"/>
<dbReference type="Pfam" id="PF00994">
    <property type="entry name" value="MoCF_biosynth"/>
    <property type="match status" value="1"/>
</dbReference>
<dbReference type="AlphaFoldDB" id="A0A430B4R6"/>
<keyword evidence="4" id="KW-1185">Reference proteome</keyword>
<dbReference type="Proteomes" id="UP000287605">
    <property type="component" value="Unassembled WGS sequence"/>
</dbReference>
<dbReference type="PANTHER" id="PTHR13939">
    <property type="entry name" value="NICOTINAMIDE-NUCLEOTIDE AMIDOHYDROLASE PNCC"/>
    <property type="match status" value="1"/>
</dbReference>
<evidence type="ECO:0000313" key="4">
    <source>
        <dbReference type="Proteomes" id="UP000287605"/>
    </source>
</evidence>
<reference evidence="3 4" key="1">
    <citation type="submission" date="2017-05" db="EMBL/GenBank/DDBJ databases">
        <title>Vagococcus spp. assemblies.</title>
        <authorList>
            <person name="Gulvik C.A."/>
        </authorList>
    </citation>
    <scope>NUCLEOTIDE SEQUENCE [LARGE SCALE GENOMIC DNA]</scope>
    <source>
        <strain evidence="3 4">CCUG 51432</strain>
    </source>
</reference>
<dbReference type="InterPro" id="IPR036425">
    <property type="entry name" value="MoaB/Mog-like_dom_sf"/>
</dbReference>
<protein>
    <recommendedName>
        <fullName evidence="1">Putative competence-damage inducible protein</fullName>
    </recommendedName>
</protein>
<name>A0A430B4R6_9ENTE</name>
<dbReference type="SUPFAM" id="SSF142433">
    <property type="entry name" value="CinA-like"/>
    <property type="match status" value="1"/>
</dbReference>
<evidence type="ECO:0000313" key="3">
    <source>
        <dbReference type="EMBL" id="RSU15202.1"/>
    </source>
</evidence>
<dbReference type="Gene3D" id="3.30.70.2860">
    <property type="match status" value="1"/>
</dbReference>
<dbReference type="NCBIfam" id="NF001813">
    <property type="entry name" value="PRK00549.1"/>
    <property type="match status" value="1"/>
</dbReference>
<dbReference type="InterPro" id="IPR008136">
    <property type="entry name" value="CinA_C"/>
</dbReference>
<evidence type="ECO:0000256" key="1">
    <source>
        <dbReference type="HAMAP-Rule" id="MF_00226"/>
    </source>
</evidence>
<evidence type="ECO:0000259" key="2">
    <source>
        <dbReference type="SMART" id="SM00852"/>
    </source>
</evidence>
<dbReference type="InterPro" id="IPR008135">
    <property type="entry name" value="Competence-induced_CinA"/>
</dbReference>
<accession>A0A430B4R6</accession>
<sequence length="417" mass="45613">MKSEIIAVGTELLMGQVINTNAAFLSEELVGLGYDVYHHSVVGDNSVRLREMIELATGRSELIILCGGIGPTEDDITRDVLADYLGEPLVLDEEGDKKIKAYMNALGRSITENNLRQALIIKNGRGIQNPTGLAVGTFYQRKDKTYLVLPGPPSELKPMFFDEVVPLLKKMLPQKEFLTSRVLRFFGIGESQLVAELSELIAKQNNPTIAPYASPNEVRLRLTVKTNTGSEAMELLNQKEKLIMEKVGEYFYGYGEKNSLAQETIAALKNEGKSIAVAESLTAGLVQSTLGAVPGASAVLLGGFVTYSNEMKMKLLGVSEKLLEEHGAVSKECALAMARQTQNKTGADYALSFTGVAGPTEVEGKKVGTVWIALATKEGETVVKEFHFQRDRQYIQHSAMMNGLNMVRKYILAAKNK</sequence>
<dbReference type="Gene3D" id="3.40.980.10">
    <property type="entry name" value="MoaB/Mog-like domain"/>
    <property type="match status" value="1"/>
</dbReference>
<dbReference type="OrthoDB" id="9801454at2"/>